<dbReference type="PRINTS" id="PR00714">
    <property type="entry name" value="MAN6PISMRASE"/>
</dbReference>
<dbReference type="EMBL" id="CM010718">
    <property type="protein sequence ID" value="RZC58078.1"/>
    <property type="molecule type" value="Genomic_DNA"/>
</dbReference>
<feature type="domain" description="Phosphomannose isomerase type I catalytic" evidence="11">
    <location>
        <begin position="170"/>
        <end position="311"/>
    </location>
</feature>
<dbReference type="Pfam" id="PF10483">
    <property type="entry name" value="Elong_Iki1"/>
    <property type="match status" value="1"/>
</dbReference>
<dbReference type="InterPro" id="IPR046458">
    <property type="entry name" value="PMI_typeI_hel"/>
</dbReference>
<proteinExistence type="inferred from homology"/>
<dbReference type="GO" id="GO:0008270">
    <property type="term" value="F:zinc ion binding"/>
    <property type="evidence" value="ECO:0007669"/>
    <property type="project" value="InterPro"/>
</dbReference>
<dbReference type="CDD" id="cd19496">
    <property type="entry name" value="Elp5"/>
    <property type="match status" value="1"/>
</dbReference>
<dbReference type="FunFam" id="1.10.441.10:FF:000001">
    <property type="entry name" value="Mannose-6-phosphate isomerase"/>
    <property type="match status" value="1"/>
</dbReference>
<reference evidence="13 14" key="1">
    <citation type="journal article" date="2018" name="Science">
        <title>The opium poppy genome and morphinan production.</title>
        <authorList>
            <person name="Guo L."/>
            <person name="Winzer T."/>
            <person name="Yang X."/>
            <person name="Li Y."/>
            <person name="Ning Z."/>
            <person name="He Z."/>
            <person name="Teodor R."/>
            <person name="Lu Y."/>
            <person name="Bowser T.A."/>
            <person name="Graham I.A."/>
            <person name="Ye K."/>
        </authorList>
    </citation>
    <scope>NUCLEOTIDE SEQUENCE [LARGE SCALE GENOMIC DNA]</scope>
    <source>
        <strain evidence="14">cv. HN1</strain>
        <tissue evidence="13">Leaves</tissue>
    </source>
</reference>
<feature type="compositionally biased region" description="Acidic residues" evidence="10">
    <location>
        <begin position="880"/>
        <end position="898"/>
    </location>
</feature>
<dbReference type="GO" id="GO:0005975">
    <property type="term" value="P:carbohydrate metabolic process"/>
    <property type="evidence" value="ECO:0007669"/>
    <property type="project" value="InterPro"/>
</dbReference>
<dbReference type="Gramene" id="RZC58078">
    <property type="protein sequence ID" value="RZC58078"/>
    <property type="gene ID" value="C5167_005384"/>
</dbReference>
<evidence type="ECO:0000256" key="1">
    <source>
        <dbReference type="ARBA" id="ARBA00000757"/>
    </source>
</evidence>
<dbReference type="FunFam" id="2.60.120.10:FF:000044">
    <property type="entry name" value="Mannose-6-phosphate isomerase"/>
    <property type="match status" value="1"/>
</dbReference>
<dbReference type="AlphaFoldDB" id="A0A4Y7JE65"/>
<dbReference type="GO" id="GO:0033591">
    <property type="term" value="P:response to L-ascorbic acid"/>
    <property type="evidence" value="ECO:0007669"/>
    <property type="project" value="UniProtKB-ARBA"/>
</dbReference>
<evidence type="ECO:0000256" key="4">
    <source>
        <dbReference type="ARBA" id="ARBA00010772"/>
    </source>
</evidence>
<organism evidence="13 14">
    <name type="scientific">Papaver somniferum</name>
    <name type="common">Opium poppy</name>
    <dbReference type="NCBI Taxonomy" id="3469"/>
    <lineage>
        <taxon>Eukaryota</taxon>
        <taxon>Viridiplantae</taxon>
        <taxon>Streptophyta</taxon>
        <taxon>Embryophyta</taxon>
        <taxon>Tracheophyta</taxon>
        <taxon>Spermatophyta</taxon>
        <taxon>Magnoliopsida</taxon>
        <taxon>Ranunculales</taxon>
        <taxon>Papaveraceae</taxon>
        <taxon>Papaveroideae</taxon>
        <taxon>Papaver</taxon>
    </lineage>
</organism>
<comment type="pathway">
    <text evidence="3">Nucleotide-sugar biosynthesis; GDP-alpha-D-mannose biosynthesis; alpha-D-mannose 1-phosphate from D-fructose 6-phosphate: step 1/2.</text>
</comment>
<keyword evidence="8" id="KW-0413">Isomerase</keyword>
<evidence type="ECO:0000313" key="14">
    <source>
        <dbReference type="Proteomes" id="UP000316621"/>
    </source>
</evidence>
<dbReference type="SUPFAM" id="SSF51182">
    <property type="entry name" value="RmlC-like cupins"/>
    <property type="match status" value="1"/>
</dbReference>
<name>A0A4Y7JE65_PAPSO</name>
<dbReference type="CDD" id="cd07011">
    <property type="entry name" value="cupin_PMI_type_I_N"/>
    <property type="match status" value="1"/>
</dbReference>
<dbReference type="Proteomes" id="UP000316621">
    <property type="component" value="Chromosome 4"/>
</dbReference>
<keyword evidence="14" id="KW-1185">Reference proteome</keyword>
<evidence type="ECO:0000256" key="3">
    <source>
        <dbReference type="ARBA" id="ARBA00004666"/>
    </source>
</evidence>
<evidence type="ECO:0000259" key="11">
    <source>
        <dbReference type="Pfam" id="PF20511"/>
    </source>
</evidence>
<evidence type="ECO:0000259" key="12">
    <source>
        <dbReference type="Pfam" id="PF20512"/>
    </source>
</evidence>
<sequence length="898" mass="100267">MPLAHVERLAWFARLGAEMWLARHDIGTCGMVGMPWRGGVSGMALHWHMWCGWHGWHALARRCGLHGMPLEHVVRLAWLACLGAEMWLAWLACLGAENVAGMICHWHCGADGMVGMPCAEMWLAWGKCRSYTEKRKDDINIGFFLFLFVAMEVMTAVEKEIEIPQSRLLQMLICTVQNYDWGGIGENSEVAKLSSLNSKVEIEVDKNYAELWMGTHDSGPSFIVDSDNLTLKSWITENPSVLGDKVLEKWGTDLPFLFKVLSVAKALSIQAHPDKESAVKLHKSLPNLYKDDNHKPEMALALTEFEALCGFVSLEEIKGVIQSVPEIVELVGNVEEDQLLHVSEQDGEEKVKFVMQTIFTHLMSACKESVSKMVSKLKSRLIEAQKERQLSDKEQLVLRLETEYPGDIGVLSAFFLNYVKLNPGEALYLGANEPHAYIHGECVECMATSDNVVRAGLTSKLRDVPTLCSMLTYKQGYPDILQGVAVNQYITRYMPPFDEFEVDRCNLPEGEFTEFPAFLGPSLFVVTRGAAKIQVVSADHREEKEVMRGDVFFVAAHTGIIITTTNMEGTGGLQLFRAGVNSRGIVLIAFTKSPSFYFDLLNIRGIDASSSSKWLRILDCYSDPLGWKDGVSVSSSTGTLCENVRDLDGLFSSVVQLGKEIVGPSKARFSVAIDSVTVMLRHAALSCVSGIISNLRSHDYVSSVFWLIHSDLHEARTIAVLEYMSSMVASLEPMTVAAKEQQSDSESIFSLKQYSRKGKFHLRLKRRNGRVKVLSEEFHVAQAGINFFVNSLTNDIVSQSLLPKVQFNLQLSEKERSDRENVVLPFEHQEMGKTAEIYDGRRSLSNYATDLSTTSASISEKQHSEANIVGKGEIHYLRDSDDEETPDSDEDPDDDLDI</sequence>
<keyword evidence="6" id="KW-0479">Metal-binding</keyword>
<dbReference type="GO" id="GO:0046686">
    <property type="term" value="P:response to cadmium ion"/>
    <property type="evidence" value="ECO:0007669"/>
    <property type="project" value="UniProtKB-ARBA"/>
</dbReference>
<dbReference type="InterPro" id="IPR019519">
    <property type="entry name" value="Elp5"/>
</dbReference>
<dbReference type="PANTHER" id="PTHR10309:SF0">
    <property type="entry name" value="MANNOSE-6-PHOSPHATE ISOMERASE"/>
    <property type="match status" value="1"/>
</dbReference>
<dbReference type="NCBIfam" id="TIGR00218">
    <property type="entry name" value="manA"/>
    <property type="match status" value="1"/>
</dbReference>
<dbReference type="InterPro" id="IPR011051">
    <property type="entry name" value="RmlC_Cupin_sf"/>
</dbReference>
<evidence type="ECO:0000313" key="13">
    <source>
        <dbReference type="EMBL" id="RZC58078.1"/>
    </source>
</evidence>
<dbReference type="Gene3D" id="1.10.441.10">
    <property type="entry name" value="Phosphomannose Isomerase, domain 2"/>
    <property type="match status" value="1"/>
</dbReference>
<dbReference type="PROSITE" id="PS00965">
    <property type="entry name" value="PMI_I_1"/>
    <property type="match status" value="1"/>
</dbReference>
<dbReference type="InterPro" id="IPR046457">
    <property type="entry name" value="PMI_typeI_cat"/>
</dbReference>
<dbReference type="GO" id="GO:0010043">
    <property type="term" value="P:response to zinc ion"/>
    <property type="evidence" value="ECO:0007669"/>
    <property type="project" value="UniProtKB-ARBA"/>
</dbReference>
<dbReference type="GO" id="GO:0009298">
    <property type="term" value="P:GDP-mannose biosynthetic process"/>
    <property type="evidence" value="ECO:0007669"/>
    <property type="project" value="UniProtKB-UniPathway"/>
</dbReference>
<evidence type="ECO:0000256" key="5">
    <source>
        <dbReference type="ARBA" id="ARBA00011956"/>
    </source>
</evidence>
<dbReference type="UniPathway" id="UPA00988"/>
<dbReference type="GO" id="GO:0005829">
    <property type="term" value="C:cytosol"/>
    <property type="evidence" value="ECO:0007669"/>
    <property type="project" value="TreeGrafter"/>
</dbReference>
<comment type="cofactor">
    <cofactor evidence="2">
        <name>Zn(2+)</name>
        <dbReference type="ChEBI" id="CHEBI:29105"/>
    </cofactor>
</comment>
<dbReference type="UniPathway" id="UPA00126">
    <property type="reaction ID" value="UER00423"/>
</dbReference>
<dbReference type="EC" id="5.3.1.8" evidence="5"/>
<accession>A0A4Y7JE65</accession>
<dbReference type="GO" id="GO:0004476">
    <property type="term" value="F:mannose-6-phosphate isomerase activity"/>
    <property type="evidence" value="ECO:0007669"/>
    <property type="project" value="UniProtKB-EC"/>
</dbReference>
<feature type="coiled-coil region" evidence="9">
    <location>
        <begin position="367"/>
        <end position="403"/>
    </location>
</feature>
<dbReference type="Gene3D" id="2.60.120.10">
    <property type="entry name" value="Jelly Rolls"/>
    <property type="match status" value="2"/>
</dbReference>
<dbReference type="Pfam" id="PF20512">
    <property type="entry name" value="PMI_typeI_hel"/>
    <property type="match status" value="1"/>
</dbReference>
<dbReference type="InterPro" id="IPR016305">
    <property type="entry name" value="Mannose-6-P_Isomerase"/>
</dbReference>
<evidence type="ECO:0000256" key="2">
    <source>
        <dbReference type="ARBA" id="ARBA00001947"/>
    </source>
</evidence>
<keyword evidence="7" id="KW-0862">Zinc</keyword>
<dbReference type="Pfam" id="PF20511">
    <property type="entry name" value="PMI_typeI_cat"/>
    <property type="match status" value="1"/>
</dbReference>
<dbReference type="GO" id="GO:0033588">
    <property type="term" value="C:elongator holoenzyme complex"/>
    <property type="evidence" value="ECO:0007669"/>
    <property type="project" value="InterPro"/>
</dbReference>
<protein>
    <recommendedName>
        <fullName evidence="5">mannose-6-phosphate isomerase</fullName>
        <ecNumber evidence="5">5.3.1.8</ecNumber>
    </recommendedName>
</protein>
<comment type="catalytic activity">
    <reaction evidence="1">
        <text>D-mannose 6-phosphate = D-fructose 6-phosphate</text>
        <dbReference type="Rhea" id="RHEA:12356"/>
        <dbReference type="ChEBI" id="CHEBI:58735"/>
        <dbReference type="ChEBI" id="CHEBI:61527"/>
        <dbReference type="EC" id="5.3.1.8"/>
    </reaction>
</comment>
<dbReference type="InterPro" id="IPR014710">
    <property type="entry name" value="RmlC-like_jellyroll"/>
</dbReference>
<feature type="region of interest" description="Disordered" evidence="10">
    <location>
        <begin position="854"/>
        <end position="898"/>
    </location>
</feature>
<evidence type="ECO:0000256" key="7">
    <source>
        <dbReference type="ARBA" id="ARBA00022833"/>
    </source>
</evidence>
<comment type="similarity">
    <text evidence="4">Belongs to the mannose-6-phosphate isomerase type 1 family.</text>
</comment>
<dbReference type="InterPro" id="IPR001250">
    <property type="entry name" value="Man6P_Isoase-1"/>
</dbReference>
<gene>
    <name evidence="13" type="ORF">C5167_005384</name>
</gene>
<dbReference type="GO" id="GO:0002098">
    <property type="term" value="P:tRNA wobble uridine modification"/>
    <property type="evidence" value="ECO:0007669"/>
    <property type="project" value="InterPro"/>
</dbReference>
<dbReference type="STRING" id="3469.A0A4Y7JE65"/>
<evidence type="ECO:0000256" key="8">
    <source>
        <dbReference type="ARBA" id="ARBA00023235"/>
    </source>
</evidence>
<evidence type="ECO:0000256" key="9">
    <source>
        <dbReference type="SAM" id="Coils"/>
    </source>
</evidence>
<evidence type="ECO:0000256" key="10">
    <source>
        <dbReference type="SAM" id="MobiDB-lite"/>
    </source>
</evidence>
<keyword evidence="9" id="KW-0175">Coiled coil</keyword>
<feature type="domain" description="Phosphomannose isomerase type I helical insertion" evidence="12">
    <location>
        <begin position="330"/>
        <end position="416"/>
    </location>
</feature>
<evidence type="ECO:0000256" key="6">
    <source>
        <dbReference type="ARBA" id="ARBA00022723"/>
    </source>
</evidence>
<dbReference type="PANTHER" id="PTHR10309">
    <property type="entry name" value="MANNOSE-6-PHOSPHATE ISOMERASE"/>
    <property type="match status" value="1"/>
</dbReference>
<dbReference type="InterPro" id="IPR018050">
    <property type="entry name" value="Pmannose_isomerase-type1_CS"/>
</dbReference>